<feature type="region of interest" description="Disordered" evidence="11">
    <location>
        <begin position="1326"/>
        <end position="1370"/>
    </location>
</feature>
<evidence type="ECO:0000256" key="10">
    <source>
        <dbReference type="PROSITE-ProRule" id="PRU10141"/>
    </source>
</evidence>
<evidence type="ECO:0000256" key="5">
    <source>
        <dbReference type="ARBA" id="ARBA00022741"/>
    </source>
</evidence>
<dbReference type="InterPro" id="IPR000719">
    <property type="entry name" value="Prot_kinase_dom"/>
</dbReference>
<evidence type="ECO:0000259" key="12">
    <source>
        <dbReference type="PROSITE" id="PS50011"/>
    </source>
</evidence>
<dbReference type="STRING" id="1081102.A0A167U4M1"/>
<evidence type="ECO:0000313" key="13">
    <source>
        <dbReference type="EMBL" id="OAA61241.1"/>
    </source>
</evidence>
<keyword evidence="5 10" id="KW-0547">Nucleotide-binding</keyword>
<evidence type="ECO:0000256" key="3">
    <source>
        <dbReference type="ARBA" id="ARBA00022527"/>
    </source>
</evidence>
<feature type="domain" description="Protein kinase" evidence="12">
    <location>
        <begin position="1095"/>
        <end position="1420"/>
    </location>
</feature>
<dbReference type="Proteomes" id="UP000076874">
    <property type="component" value="Unassembled WGS sequence"/>
</dbReference>
<dbReference type="InterPro" id="IPR050538">
    <property type="entry name" value="MAP_kinase_kinase_kinase"/>
</dbReference>
<feature type="region of interest" description="Disordered" evidence="11">
    <location>
        <begin position="1382"/>
        <end position="1448"/>
    </location>
</feature>
<evidence type="ECO:0000313" key="14">
    <source>
        <dbReference type="Proteomes" id="UP000076874"/>
    </source>
</evidence>
<dbReference type="InterPro" id="IPR011009">
    <property type="entry name" value="Kinase-like_dom_sf"/>
</dbReference>
<feature type="compositionally biased region" description="Basic and acidic residues" evidence="11">
    <location>
        <begin position="1"/>
        <end position="16"/>
    </location>
</feature>
<reference evidence="13 14" key="1">
    <citation type="journal article" date="2016" name="Genome Biol. Evol.">
        <title>Divergent and convergent evolution of fungal pathogenicity.</title>
        <authorList>
            <person name="Shang Y."/>
            <person name="Xiao G."/>
            <person name="Zheng P."/>
            <person name="Cen K."/>
            <person name="Zhan S."/>
            <person name="Wang C."/>
        </authorList>
    </citation>
    <scope>NUCLEOTIDE SEQUENCE [LARGE SCALE GENOMIC DNA]</scope>
    <source>
        <strain evidence="13 14">RCEF 264</strain>
    </source>
</reference>
<comment type="similarity">
    <text evidence="1">Belongs to the protein kinase superfamily. STE Ser/Thr protein kinase family. MAP kinase kinase kinase subfamily.</text>
</comment>
<feature type="compositionally biased region" description="Gly residues" evidence="11">
    <location>
        <begin position="127"/>
        <end position="138"/>
    </location>
</feature>
<comment type="catalytic activity">
    <reaction evidence="8">
        <text>L-threonyl-[protein] + ATP = O-phospho-L-threonyl-[protein] + ADP + H(+)</text>
        <dbReference type="Rhea" id="RHEA:46608"/>
        <dbReference type="Rhea" id="RHEA-COMP:11060"/>
        <dbReference type="Rhea" id="RHEA-COMP:11605"/>
        <dbReference type="ChEBI" id="CHEBI:15378"/>
        <dbReference type="ChEBI" id="CHEBI:30013"/>
        <dbReference type="ChEBI" id="CHEBI:30616"/>
        <dbReference type="ChEBI" id="CHEBI:61977"/>
        <dbReference type="ChEBI" id="CHEBI:456216"/>
        <dbReference type="EC" id="2.7.11.24"/>
    </reaction>
    <physiologicalReaction direction="left-to-right" evidence="8">
        <dbReference type="Rhea" id="RHEA:46609"/>
    </physiologicalReaction>
</comment>
<organism evidence="13 14">
    <name type="scientific">Niveomyces insectorum RCEF 264</name>
    <dbReference type="NCBI Taxonomy" id="1081102"/>
    <lineage>
        <taxon>Eukaryota</taxon>
        <taxon>Fungi</taxon>
        <taxon>Dikarya</taxon>
        <taxon>Ascomycota</taxon>
        <taxon>Pezizomycotina</taxon>
        <taxon>Sordariomycetes</taxon>
        <taxon>Hypocreomycetidae</taxon>
        <taxon>Hypocreales</taxon>
        <taxon>Cordycipitaceae</taxon>
        <taxon>Niveomyces</taxon>
    </lineage>
</organism>
<feature type="region of interest" description="Disordered" evidence="11">
    <location>
        <begin position="1"/>
        <end position="207"/>
    </location>
</feature>
<feature type="binding site" evidence="10">
    <location>
        <position position="1124"/>
    </location>
    <ligand>
        <name>ATP</name>
        <dbReference type="ChEBI" id="CHEBI:30616"/>
    </ligand>
</feature>
<evidence type="ECO:0000256" key="9">
    <source>
        <dbReference type="ARBA" id="ARBA00048130"/>
    </source>
</evidence>
<dbReference type="PROSITE" id="PS00107">
    <property type="entry name" value="PROTEIN_KINASE_ATP"/>
    <property type="match status" value="1"/>
</dbReference>
<sequence>MSTEAPPRDRSTHADDDGAAPDKINALQQQQQQEQSQHQQQQQQSLPSDVDRPLPSPELREKPLPPSVTSPVSSTSFLSTNGPPRSHRNSGSANSGAGNATAKGGSASGASAGNGNGSGNVVNEGGNSRGGGGGGGGSSSNTLDPNSAAGVSRPQRPSGPSRTLSNTYQPQRRPTAPVPFPSIVGPDARPATTKPRQPASGSTFRAQEREYVKRLREQDYTTGYFDNVTNIDTQHADSDSEGETPSSEGPFDDRYDEEAIMFYNYDDLHPTEEDIRDAANRERLEWHGMLEAVLTGDVVRQEKKRLIASAEEYGGKPAQKAELWMGVRSKTCGRHLPVQRRLVEEARGKIDRMIDDIINFRVEGFSEAGKTSTEQVQEVLAKIDKAESLYPTRAAFLAAHKTAATTLYEDSCDTIVAWSNTTDLINTELAILRKWVGNDELDFTRAREKSPSGNALSDESSFLDRLLKEEGLRSLHEHYEEDGRSRRRSMLDSISRTILKAKDTLMLHSADFHARHLPSHVEDLLTLISFPSRLIEEIVKVRLAYAKKMKESAQQNVLMQDQMIAQFQVLLNLAIKIKLEYVAISRLEAGWELPTWIDESFDQVVLDALKYYFKMLNWKLTSNRNSFKEAEVLFQEWEFANEIGSHLHHGDVEVAEQFSSLTFKALNRLSLTFERELQRRPRESVADMSKRYKQLLDSVRVRQRMLQRFSRRLSDNYENACDYSIAMTEENLDLFFDRLAESGHFQVYTHTLEREGVIFLASPSLANRHDEIRSLMSRTSYEQPVEDPTNPYILVVRPEGGPAWYGQRVALTVREEPLDLKTGHLRLIAGGSQNRLALARKAFVDNTEVHLDLVIEQRSNLKKVNARMTEIRRTAYKLSNTFMDSVEKIRRQTKGENCQDLIQTCFVFATEFGQRSMLYMDSNRRQMNKIKLVKLSLDWVAFITEDCVTSDRRTFRWAVLALEFAMGMTRGRHIFGLTESEYAHLRDRVSGCMSLLISHFDIMGARSTVAAQAERQRLEASFGSKRFDKSRLYNDEEAARYVAEHRIEELNLIDEARKSVLGQRSSLGRVLEASNDVDRSLAYLSSTATNFTMRWQQGYFVGGGTFGNVYAAMNLDNGQLMAVKEIRLQDPKLIPAIATQIRDEMRVLESLDHPNVVSYYGIEVHRDRVYIFMEFCSGGSLASLLEHGRIEDEQVIMVYALQMLEGLAYLHEIKIAHRDIKPESAFSVFVSNFPSSKNRFLVKTPTNPYRHPAGPQRHHQVRRFWRRQSFGPARPHARVRLHRHAAHVAAAQPVHAGHAHVHVARGHQGRGPRPFWRRRRLVAGLRHPRDGHGPPPLGQPRQRVGHHVQHCAGQPAAAADGGPAEPAGDRFPALLLPQRLGPARDGRRAASARVDHGHPQPRGGADDAERRRRRRRHVLVSGVVATAATADSNLGGPAPPPTPPPSGC</sequence>
<feature type="compositionally biased region" description="Basic and acidic residues" evidence="11">
    <location>
        <begin position="1382"/>
        <end position="1410"/>
    </location>
</feature>
<dbReference type="PANTHER" id="PTHR48016:SF32">
    <property type="entry name" value="MITOGEN-ACTIVATED PROTEIN KINASE KINASE KINASE 4"/>
    <property type="match status" value="1"/>
</dbReference>
<dbReference type="EMBL" id="AZHD01000008">
    <property type="protein sequence ID" value="OAA61241.1"/>
    <property type="molecule type" value="Genomic_DNA"/>
</dbReference>
<protein>
    <recommendedName>
        <fullName evidence="2">mitogen-activated protein kinase</fullName>
        <ecNumber evidence="2">2.7.11.24</ecNumber>
    </recommendedName>
</protein>
<evidence type="ECO:0000256" key="4">
    <source>
        <dbReference type="ARBA" id="ARBA00022679"/>
    </source>
</evidence>
<name>A0A167U4M1_9HYPO</name>
<feature type="compositionally biased region" description="Pro residues" evidence="11">
    <location>
        <begin position="1437"/>
        <end position="1448"/>
    </location>
</feature>
<keyword evidence="4" id="KW-0808">Transferase</keyword>
<evidence type="ECO:0000256" key="6">
    <source>
        <dbReference type="ARBA" id="ARBA00022777"/>
    </source>
</evidence>
<keyword evidence="14" id="KW-1185">Reference proteome</keyword>
<feature type="compositionally biased region" description="Low complexity" evidence="11">
    <location>
        <begin position="28"/>
        <end position="44"/>
    </location>
</feature>
<dbReference type="OrthoDB" id="1043025at2759"/>
<feature type="compositionally biased region" description="Low complexity" evidence="11">
    <location>
        <begin position="89"/>
        <end position="111"/>
    </location>
</feature>
<evidence type="ECO:0000256" key="8">
    <source>
        <dbReference type="ARBA" id="ARBA00047919"/>
    </source>
</evidence>
<evidence type="ECO:0000256" key="7">
    <source>
        <dbReference type="ARBA" id="ARBA00022840"/>
    </source>
</evidence>
<dbReference type="PANTHER" id="PTHR48016">
    <property type="entry name" value="MAP KINASE KINASE KINASE SSK2-RELATED-RELATED"/>
    <property type="match status" value="1"/>
</dbReference>
<dbReference type="PROSITE" id="PS50011">
    <property type="entry name" value="PROTEIN_KINASE_DOM"/>
    <property type="match status" value="1"/>
</dbReference>
<keyword evidence="7 10" id="KW-0067">ATP-binding</keyword>
<evidence type="ECO:0000256" key="1">
    <source>
        <dbReference type="ARBA" id="ARBA00006529"/>
    </source>
</evidence>
<feature type="region of interest" description="Disordered" evidence="11">
    <location>
        <begin position="223"/>
        <end position="253"/>
    </location>
</feature>
<dbReference type="Gene3D" id="1.10.510.10">
    <property type="entry name" value="Transferase(Phosphotransferase) domain 1"/>
    <property type="match status" value="1"/>
</dbReference>
<evidence type="ECO:0000256" key="11">
    <source>
        <dbReference type="SAM" id="MobiDB-lite"/>
    </source>
</evidence>
<dbReference type="EC" id="2.7.11.24" evidence="2"/>
<dbReference type="Pfam" id="PF00069">
    <property type="entry name" value="Pkinase"/>
    <property type="match status" value="1"/>
</dbReference>
<comment type="catalytic activity">
    <reaction evidence="9">
        <text>L-seryl-[protein] + ATP = O-phospho-L-seryl-[protein] + ADP + H(+)</text>
        <dbReference type="Rhea" id="RHEA:17989"/>
        <dbReference type="Rhea" id="RHEA-COMP:9863"/>
        <dbReference type="Rhea" id="RHEA-COMP:11604"/>
        <dbReference type="ChEBI" id="CHEBI:15378"/>
        <dbReference type="ChEBI" id="CHEBI:29999"/>
        <dbReference type="ChEBI" id="CHEBI:30616"/>
        <dbReference type="ChEBI" id="CHEBI:83421"/>
        <dbReference type="ChEBI" id="CHEBI:456216"/>
        <dbReference type="EC" id="2.7.11.24"/>
    </reaction>
    <physiologicalReaction direction="left-to-right" evidence="9">
        <dbReference type="Rhea" id="RHEA:17990"/>
    </physiologicalReaction>
</comment>
<comment type="caution">
    <text evidence="13">The sequence shown here is derived from an EMBL/GenBank/DDBJ whole genome shotgun (WGS) entry which is preliminary data.</text>
</comment>
<feature type="compositionally biased region" description="Low complexity" evidence="11">
    <location>
        <begin position="1352"/>
        <end position="1366"/>
    </location>
</feature>
<keyword evidence="3" id="KW-0723">Serine/threonine-protein kinase</keyword>
<evidence type="ECO:0000256" key="2">
    <source>
        <dbReference type="ARBA" id="ARBA00012411"/>
    </source>
</evidence>
<feature type="compositionally biased region" description="Low complexity" evidence="11">
    <location>
        <begin position="67"/>
        <end position="80"/>
    </location>
</feature>
<accession>A0A167U4M1</accession>
<dbReference type="SUPFAM" id="SSF56112">
    <property type="entry name" value="Protein kinase-like (PK-like)"/>
    <property type="match status" value="1"/>
</dbReference>
<proteinExistence type="inferred from homology"/>
<dbReference type="InterPro" id="IPR017441">
    <property type="entry name" value="Protein_kinase_ATP_BS"/>
</dbReference>
<dbReference type="GO" id="GO:0038066">
    <property type="term" value="P:p38MAPK cascade"/>
    <property type="evidence" value="ECO:0007669"/>
    <property type="project" value="TreeGrafter"/>
</dbReference>
<dbReference type="GO" id="GO:0004707">
    <property type="term" value="F:MAP kinase activity"/>
    <property type="evidence" value="ECO:0007669"/>
    <property type="project" value="UniProtKB-EC"/>
</dbReference>
<feature type="compositionally biased region" description="Polar residues" evidence="11">
    <location>
        <begin position="158"/>
        <end position="172"/>
    </location>
</feature>
<keyword evidence="6 13" id="KW-0418">Kinase</keyword>
<dbReference type="GO" id="GO:0005524">
    <property type="term" value="F:ATP binding"/>
    <property type="evidence" value="ECO:0007669"/>
    <property type="project" value="UniProtKB-UniRule"/>
</dbReference>
<gene>
    <name evidence="13" type="ORF">SPI_05265</name>
</gene>